<dbReference type="OrthoDB" id="9802919at2"/>
<dbReference type="InterPro" id="IPR019758">
    <property type="entry name" value="Pept_S26A_signal_pept_1_CS"/>
</dbReference>
<dbReference type="EC" id="3.4.21.89" evidence="4 8"/>
<comment type="caution">
    <text evidence="11">The sequence shown here is derived from an EMBL/GenBank/DDBJ whole genome shotgun (WGS) entry which is preliminary data.</text>
</comment>
<keyword evidence="5 8" id="KW-0645">Protease</keyword>
<dbReference type="eggNOG" id="COG0681">
    <property type="taxonomic scope" value="Bacteria"/>
</dbReference>
<keyword evidence="6 8" id="KW-0378">Hydrolase</keyword>
<dbReference type="STRING" id="1157490.EL26_18425"/>
<evidence type="ECO:0000256" key="7">
    <source>
        <dbReference type="PIRSR" id="PIRSR600223-1"/>
    </source>
</evidence>
<dbReference type="InterPro" id="IPR036286">
    <property type="entry name" value="LexA/Signal_pep-like_sf"/>
</dbReference>
<dbReference type="PANTHER" id="PTHR43390:SF1">
    <property type="entry name" value="CHLOROPLAST PROCESSING PEPTIDASE"/>
    <property type="match status" value="1"/>
</dbReference>
<reference evidence="11 12" key="1">
    <citation type="journal article" date="2013" name="Int. J. Syst. Evol. Microbiol.">
        <title>Tumebacillus flagellatus sp. nov., an alpha-amylase/pullulanase-producing bacterium isolated from cassava wastewater.</title>
        <authorList>
            <person name="Wang Q."/>
            <person name="Xie N."/>
            <person name="Qin Y."/>
            <person name="Shen N."/>
            <person name="Zhu J."/>
            <person name="Mi H."/>
            <person name="Huang R."/>
        </authorList>
    </citation>
    <scope>NUCLEOTIDE SEQUENCE [LARGE SCALE GENOMIC DNA]</scope>
    <source>
        <strain evidence="11 12">GST4</strain>
    </source>
</reference>
<keyword evidence="8" id="KW-0812">Transmembrane</keyword>
<sequence length="179" mass="20479">MKPETKKNLIEWGRTIIIAVVLVFLFRHFVAEAFYIPSQSMEPTLKVGDRLYVEKLSYEFGDIHRGDIVVFTPPPAAKVPADEDHLIKRVIALPGETVKVEDGIVYVNDKALDEPYEAEKPTMDYKPFTVPAGEIFVMGDNRNNSYDSRYWGTLPIKNVIGKAFVRYYPFSHMSALYNK</sequence>
<dbReference type="InterPro" id="IPR019757">
    <property type="entry name" value="Pept_S26A_signal_pept_1_Lys-AS"/>
</dbReference>
<evidence type="ECO:0000256" key="1">
    <source>
        <dbReference type="ARBA" id="ARBA00000677"/>
    </source>
</evidence>
<comment type="similarity">
    <text evidence="3 9">Belongs to the peptidase S26 family.</text>
</comment>
<dbReference type="NCBIfam" id="TIGR02227">
    <property type="entry name" value="sigpep_I_bact"/>
    <property type="match status" value="1"/>
</dbReference>
<dbReference type="GO" id="GO:0006465">
    <property type="term" value="P:signal peptide processing"/>
    <property type="evidence" value="ECO:0007669"/>
    <property type="project" value="InterPro"/>
</dbReference>
<evidence type="ECO:0000256" key="6">
    <source>
        <dbReference type="ARBA" id="ARBA00022801"/>
    </source>
</evidence>
<evidence type="ECO:0000313" key="12">
    <source>
        <dbReference type="Proteomes" id="UP000027931"/>
    </source>
</evidence>
<dbReference type="PROSITE" id="PS00761">
    <property type="entry name" value="SPASE_I_3"/>
    <property type="match status" value="1"/>
</dbReference>
<feature type="active site" evidence="7">
    <location>
        <position position="88"/>
    </location>
</feature>
<dbReference type="GO" id="GO:0009003">
    <property type="term" value="F:signal peptidase activity"/>
    <property type="evidence" value="ECO:0007669"/>
    <property type="project" value="UniProtKB-EC"/>
</dbReference>
<dbReference type="GO" id="GO:0004252">
    <property type="term" value="F:serine-type endopeptidase activity"/>
    <property type="evidence" value="ECO:0007669"/>
    <property type="project" value="InterPro"/>
</dbReference>
<dbReference type="PROSITE" id="PS00501">
    <property type="entry name" value="SPASE_I_1"/>
    <property type="match status" value="1"/>
</dbReference>
<keyword evidence="8" id="KW-0472">Membrane</keyword>
<evidence type="ECO:0000256" key="9">
    <source>
        <dbReference type="RuleBase" id="RU362042"/>
    </source>
</evidence>
<keyword evidence="12" id="KW-1185">Reference proteome</keyword>
<dbReference type="RefSeq" id="WP_038091851.1">
    <property type="nucleotide sequence ID" value="NZ_JMIR01000031.1"/>
</dbReference>
<dbReference type="SUPFAM" id="SSF51306">
    <property type="entry name" value="LexA/Signal peptidase"/>
    <property type="match status" value="1"/>
</dbReference>
<evidence type="ECO:0000313" key="11">
    <source>
        <dbReference type="EMBL" id="KEO81818.1"/>
    </source>
</evidence>
<dbReference type="CDD" id="cd06530">
    <property type="entry name" value="S26_SPase_I"/>
    <property type="match status" value="1"/>
</dbReference>
<protein>
    <recommendedName>
        <fullName evidence="4 8">Signal peptidase I</fullName>
        <ecNumber evidence="4 8">3.4.21.89</ecNumber>
    </recommendedName>
</protein>
<dbReference type="InterPro" id="IPR019756">
    <property type="entry name" value="Pept_S26A_signal_pept_1_Ser-AS"/>
</dbReference>
<dbReference type="PANTHER" id="PTHR43390">
    <property type="entry name" value="SIGNAL PEPTIDASE I"/>
    <property type="match status" value="1"/>
</dbReference>
<dbReference type="PROSITE" id="PS00760">
    <property type="entry name" value="SPASE_I_2"/>
    <property type="match status" value="1"/>
</dbReference>
<feature type="transmembrane region" description="Helical" evidence="8">
    <location>
        <begin position="12"/>
        <end position="30"/>
    </location>
</feature>
<dbReference type="AlphaFoldDB" id="A0A074LPN9"/>
<dbReference type="Gene3D" id="2.10.109.10">
    <property type="entry name" value="Umud Fragment, subunit A"/>
    <property type="match status" value="1"/>
</dbReference>
<dbReference type="PRINTS" id="PR00727">
    <property type="entry name" value="LEADERPTASE"/>
</dbReference>
<dbReference type="Proteomes" id="UP000027931">
    <property type="component" value="Unassembled WGS sequence"/>
</dbReference>
<proteinExistence type="inferred from homology"/>
<evidence type="ECO:0000256" key="5">
    <source>
        <dbReference type="ARBA" id="ARBA00022670"/>
    </source>
</evidence>
<evidence type="ECO:0000256" key="2">
    <source>
        <dbReference type="ARBA" id="ARBA00004401"/>
    </source>
</evidence>
<evidence type="ECO:0000256" key="3">
    <source>
        <dbReference type="ARBA" id="ARBA00009370"/>
    </source>
</evidence>
<dbReference type="InterPro" id="IPR000223">
    <property type="entry name" value="Pept_S26A_signal_pept_1"/>
</dbReference>
<accession>A0A074LPN9</accession>
<feature type="active site" evidence="7">
    <location>
        <position position="40"/>
    </location>
</feature>
<comment type="subcellular location">
    <subcellularLocation>
        <location evidence="2">Cell membrane</location>
        <topology evidence="2">Single-pass type II membrane protein</topology>
    </subcellularLocation>
    <subcellularLocation>
        <location evidence="9">Membrane</location>
        <topology evidence="9">Single-pass type II membrane protein</topology>
    </subcellularLocation>
</comment>
<comment type="catalytic activity">
    <reaction evidence="1 8">
        <text>Cleavage of hydrophobic, N-terminal signal or leader sequences from secreted and periplasmic proteins.</text>
        <dbReference type="EC" id="3.4.21.89"/>
    </reaction>
</comment>
<keyword evidence="8" id="KW-1133">Transmembrane helix</keyword>
<feature type="domain" description="Peptidase S26" evidence="10">
    <location>
        <begin position="9"/>
        <end position="168"/>
    </location>
</feature>
<dbReference type="EMBL" id="JMIR01000031">
    <property type="protein sequence ID" value="KEO81818.1"/>
    <property type="molecule type" value="Genomic_DNA"/>
</dbReference>
<name>A0A074LPN9_9BACL</name>
<dbReference type="GO" id="GO:0005886">
    <property type="term" value="C:plasma membrane"/>
    <property type="evidence" value="ECO:0007669"/>
    <property type="project" value="UniProtKB-SubCell"/>
</dbReference>
<dbReference type="Pfam" id="PF10502">
    <property type="entry name" value="Peptidase_S26"/>
    <property type="match status" value="1"/>
</dbReference>
<organism evidence="11 12">
    <name type="scientific">Tumebacillus flagellatus</name>
    <dbReference type="NCBI Taxonomy" id="1157490"/>
    <lineage>
        <taxon>Bacteria</taxon>
        <taxon>Bacillati</taxon>
        <taxon>Bacillota</taxon>
        <taxon>Bacilli</taxon>
        <taxon>Bacillales</taxon>
        <taxon>Alicyclobacillaceae</taxon>
        <taxon>Tumebacillus</taxon>
    </lineage>
</organism>
<dbReference type="InterPro" id="IPR019533">
    <property type="entry name" value="Peptidase_S26"/>
</dbReference>
<evidence type="ECO:0000256" key="4">
    <source>
        <dbReference type="ARBA" id="ARBA00013208"/>
    </source>
</evidence>
<gene>
    <name evidence="11" type="ORF">EL26_18425</name>
</gene>
<evidence type="ECO:0000259" key="10">
    <source>
        <dbReference type="Pfam" id="PF10502"/>
    </source>
</evidence>
<evidence type="ECO:0000256" key="8">
    <source>
        <dbReference type="RuleBase" id="RU003993"/>
    </source>
</evidence>